<accession>A0A5N6WP31</accession>
<sequence length="127" mass="14547">MPCLLVVVILTSPNLIIHKISSCKSLLFPQGPLHSFPFPFPFHVFVSLFLLPIHNDILHVLYIAYYLLRPSFGTFCARLRIHLTLELKEHRYRSRPHLLLLSGSRHLGNGLDFVLHPAYNVIDALPT</sequence>
<protein>
    <submittedName>
        <fullName evidence="1">Uncharacterized protein</fullName>
    </submittedName>
</protein>
<evidence type="ECO:0000313" key="1">
    <source>
        <dbReference type="EMBL" id="KAE8321240.1"/>
    </source>
</evidence>
<name>A0A5N6WP31_9EURO</name>
<dbReference type="Proteomes" id="UP000325945">
    <property type="component" value="Unassembled WGS sequence"/>
</dbReference>
<gene>
    <name evidence="1" type="ORF">BDV39DRAFT_186195</name>
</gene>
<dbReference type="AlphaFoldDB" id="A0A5N6WP31"/>
<reference evidence="2" key="1">
    <citation type="submission" date="2019-04" db="EMBL/GenBank/DDBJ databases">
        <title>Friends and foes A comparative genomics studyof 23 Aspergillus species from section Flavi.</title>
        <authorList>
            <consortium name="DOE Joint Genome Institute"/>
            <person name="Kjaerbolling I."/>
            <person name="Vesth T."/>
            <person name="Frisvad J.C."/>
            <person name="Nybo J.L."/>
            <person name="Theobald S."/>
            <person name="Kildgaard S."/>
            <person name="Isbrandt T."/>
            <person name="Kuo A."/>
            <person name="Sato A."/>
            <person name="Lyhne E.K."/>
            <person name="Kogle M.E."/>
            <person name="Wiebenga A."/>
            <person name="Kun R.S."/>
            <person name="Lubbers R.J."/>
            <person name="Makela M.R."/>
            <person name="Barry K."/>
            <person name="Chovatia M."/>
            <person name="Clum A."/>
            <person name="Daum C."/>
            <person name="Haridas S."/>
            <person name="He G."/>
            <person name="LaButti K."/>
            <person name="Lipzen A."/>
            <person name="Mondo S."/>
            <person name="Riley R."/>
            <person name="Salamov A."/>
            <person name="Simmons B.A."/>
            <person name="Magnuson J.K."/>
            <person name="Henrissat B."/>
            <person name="Mortensen U.H."/>
            <person name="Larsen T.O."/>
            <person name="Devries R.P."/>
            <person name="Grigoriev I.V."/>
            <person name="Machida M."/>
            <person name="Baker S.E."/>
            <person name="Andersen M.R."/>
        </authorList>
    </citation>
    <scope>NUCLEOTIDE SEQUENCE [LARGE SCALE GENOMIC DNA]</scope>
    <source>
        <strain evidence="2">CBS 130017</strain>
    </source>
</reference>
<dbReference type="EMBL" id="ML741876">
    <property type="protein sequence ID" value="KAE8321240.1"/>
    <property type="molecule type" value="Genomic_DNA"/>
</dbReference>
<keyword evidence="2" id="KW-1185">Reference proteome</keyword>
<organism evidence="1 2">
    <name type="scientific">Aspergillus sergii</name>
    <dbReference type="NCBI Taxonomy" id="1034303"/>
    <lineage>
        <taxon>Eukaryota</taxon>
        <taxon>Fungi</taxon>
        <taxon>Dikarya</taxon>
        <taxon>Ascomycota</taxon>
        <taxon>Pezizomycotina</taxon>
        <taxon>Eurotiomycetes</taxon>
        <taxon>Eurotiomycetidae</taxon>
        <taxon>Eurotiales</taxon>
        <taxon>Aspergillaceae</taxon>
        <taxon>Aspergillus</taxon>
        <taxon>Aspergillus subgen. Circumdati</taxon>
    </lineage>
</organism>
<proteinExistence type="predicted"/>
<evidence type="ECO:0000313" key="2">
    <source>
        <dbReference type="Proteomes" id="UP000325945"/>
    </source>
</evidence>